<protein>
    <recommendedName>
        <fullName evidence="3">HTH deoR-type domain-containing protein</fullName>
    </recommendedName>
</protein>
<reference evidence="1 2" key="1">
    <citation type="journal article" date="2016" name="Nat. Commun.">
        <title>Thousands of microbial genomes shed light on interconnected biogeochemical processes in an aquifer system.</title>
        <authorList>
            <person name="Anantharaman K."/>
            <person name="Brown C.T."/>
            <person name="Hug L.A."/>
            <person name="Sharon I."/>
            <person name="Castelle C.J."/>
            <person name="Probst A.J."/>
            <person name="Thomas B.C."/>
            <person name="Singh A."/>
            <person name="Wilkins M.J."/>
            <person name="Karaoz U."/>
            <person name="Brodie E.L."/>
            <person name="Williams K.H."/>
            <person name="Hubbard S.S."/>
            <person name="Banfield J.F."/>
        </authorList>
    </citation>
    <scope>NUCLEOTIDE SEQUENCE [LARGE SCALE GENOMIC DNA]</scope>
</reference>
<dbReference type="Gene3D" id="1.10.10.10">
    <property type="entry name" value="Winged helix-like DNA-binding domain superfamily/Winged helix DNA-binding domain"/>
    <property type="match status" value="1"/>
</dbReference>
<dbReference type="EMBL" id="MHVS01000005">
    <property type="protein sequence ID" value="OHA96285.1"/>
    <property type="molecule type" value="Genomic_DNA"/>
</dbReference>
<evidence type="ECO:0000313" key="2">
    <source>
        <dbReference type="Proteomes" id="UP000177279"/>
    </source>
</evidence>
<evidence type="ECO:0000313" key="1">
    <source>
        <dbReference type="EMBL" id="OHA96285.1"/>
    </source>
</evidence>
<gene>
    <name evidence="1" type="ORF">A3D49_00065</name>
</gene>
<comment type="caution">
    <text evidence="1">The sequence shown here is derived from an EMBL/GenBank/DDBJ whole genome shotgun (WGS) entry which is preliminary data.</text>
</comment>
<name>A0A1G2TG45_9BACT</name>
<sequence length="200" mass="22719">MSETAAKSHKLASAVYLITGFFGDHEPMKWKLRDLSLNLMAENGKDKSSIAREILSLFGIAKNAGLVSDQNYEILSQELTKFMKWLENPLKSIFIEEAAPLREALPRPAERESIKDNYIEKRPIDRPALKEFGVVSVKKNSRQSIIIALLKRKKEIMIKDVSPLIEGCSEKTIQRELLSMVAQGILKKTGEKRWSRYSLA</sequence>
<evidence type="ECO:0008006" key="3">
    <source>
        <dbReference type="Google" id="ProtNLM"/>
    </source>
</evidence>
<accession>A0A1G2TG45</accession>
<organism evidence="1 2">
    <name type="scientific">Candidatus Zambryskibacteria bacterium RIFCSPHIGHO2_02_FULL_43_37</name>
    <dbReference type="NCBI Taxonomy" id="1802749"/>
    <lineage>
        <taxon>Bacteria</taxon>
        <taxon>Candidatus Zambryskiibacteriota</taxon>
    </lineage>
</organism>
<proteinExistence type="predicted"/>
<dbReference type="AlphaFoldDB" id="A0A1G2TG45"/>
<dbReference type="InterPro" id="IPR036388">
    <property type="entry name" value="WH-like_DNA-bd_sf"/>
</dbReference>
<dbReference type="Proteomes" id="UP000177279">
    <property type="component" value="Unassembled WGS sequence"/>
</dbReference>